<gene>
    <name evidence="1" type="ORF">OGATHE_002967</name>
</gene>
<dbReference type="AlphaFoldDB" id="A0A9P8PF91"/>
<reference evidence="1" key="1">
    <citation type="journal article" date="2021" name="Open Biol.">
        <title>Shared evolutionary footprints suggest mitochondrial oxidative damage underlies multiple complex I losses in fungi.</title>
        <authorList>
            <person name="Schikora-Tamarit M.A."/>
            <person name="Marcet-Houben M."/>
            <person name="Nosek J."/>
            <person name="Gabaldon T."/>
        </authorList>
    </citation>
    <scope>NUCLEOTIDE SEQUENCE</scope>
    <source>
        <strain evidence="1">NCAIM Y.01608</strain>
    </source>
</reference>
<dbReference type="Proteomes" id="UP000788993">
    <property type="component" value="Unassembled WGS sequence"/>
</dbReference>
<proteinExistence type="predicted"/>
<protein>
    <submittedName>
        <fullName evidence="1">Uncharacterized protein</fullName>
    </submittedName>
</protein>
<reference evidence="1" key="2">
    <citation type="submission" date="2021-01" db="EMBL/GenBank/DDBJ databases">
        <authorList>
            <person name="Schikora-Tamarit M.A."/>
        </authorList>
    </citation>
    <scope>NUCLEOTIDE SEQUENCE</scope>
    <source>
        <strain evidence="1">NCAIM Y.01608</strain>
    </source>
</reference>
<organism evidence="1 2">
    <name type="scientific">Ogataea polymorpha</name>
    <dbReference type="NCBI Taxonomy" id="460523"/>
    <lineage>
        <taxon>Eukaryota</taxon>
        <taxon>Fungi</taxon>
        <taxon>Dikarya</taxon>
        <taxon>Ascomycota</taxon>
        <taxon>Saccharomycotina</taxon>
        <taxon>Pichiomycetes</taxon>
        <taxon>Pichiales</taxon>
        <taxon>Pichiaceae</taxon>
        <taxon>Ogataea</taxon>
    </lineage>
</organism>
<evidence type="ECO:0000313" key="1">
    <source>
        <dbReference type="EMBL" id="KAH3670154.1"/>
    </source>
</evidence>
<sequence>MPHQGGSEEFWLGRPRGRPNMLFQKHKLSKLYPPTYPTSPRPKIALQSVFQALQHHTWLEEHWQQLSVLQSRPLEGMCCYQYHGPQPCCSQAGFGIFGAIHSPSSSSSQYSGLTASGSGMYASASSSQSSGLTAFGSGIKYGASSSQSSGLTALGSGISSSSTQSAGFSSLGSSISFGGVRSKYLESNSEPAFATSPLILISKSWLGLIINV</sequence>
<accession>A0A9P8PF91</accession>
<name>A0A9P8PF91_9ASCO</name>
<comment type="caution">
    <text evidence="1">The sequence shown here is derived from an EMBL/GenBank/DDBJ whole genome shotgun (WGS) entry which is preliminary data.</text>
</comment>
<dbReference type="EMBL" id="JAEUBD010000983">
    <property type="protein sequence ID" value="KAH3670154.1"/>
    <property type="molecule type" value="Genomic_DNA"/>
</dbReference>
<keyword evidence="2" id="KW-1185">Reference proteome</keyword>
<evidence type="ECO:0000313" key="2">
    <source>
        <dbReference type="Proteomes" id="UP000788993"/>
    </source>
</evidence>